<protein>
    <submittedName>
        <fullName evidence="4">P-loop containing nucleoside triphosphate hydrolase protein</fullName>
    </submittedName>
</protein>
<dbReference type="PANTHER" id="PTHR43023:SF3">
    <property type="entry name" value="PROTEIN TRIGALACTOSYLDIACYLGLYCEROL 3, CHLOROPLASTIC"/>
    <property type="match status" value="1"/>
</dbReference>
<dbReference type="Pfam" id="PF00005">
    <property type="entry name" value="ABC_tran"/>
    <property type="match status" value="1"/>
</dbReference>
<name>A0ABQ7GSS0_DUNSA</name>
<dbReference type="InterPro" id="IPR027417">
    <property type="entry name" value="P-loop_NTPase"/>
</dbReference>
<sequence length="314" mass="33880">MHHGHGMNVLTERHHPLPSCPTSMPALPQVLHPRALSSCTASTSGRTLSEASNLAPRLALPQQGRYQSRRRRAQQLLTCSISGNGTSSTVSTTEQQQQQQASSPLPASQQQVPDDEEDVLIEFKDVYKSFGPKPILAGASFKIRRGEAVGIIGASGTGKSTTLRIAAGLLAPDKGDIYIHGKKRMGLISDSAEKEKVRVGMVFQNAALFDSLKVGENVGFLLYEHSDLPENEIRRLVADSLAKVGLRGVEDLYPAELSGGMRKRVALARAVIPDLSNDTEKVLLHVAGVLSLLLNRKDAMACIMNPLFPFCAVV</sequence>
<keyword evidence="5" id="KW-1185">Reference proteome</keyword>
<evidence type="ECO:0000256" key="1">
    <source>
        <dbReference type="ARBA" id="ARBA00022448"/>
    </source>
</evidence>
<feature type="compositionally biased region" description="Low complexity" evidence="2">
    <location>
        <begin position="80"/>
        <end position="112"/>
    </location>
</feature>
<dbReference type="EMBL" id="MU069608">
    <property type="protein sequence ID" value="KAF5837647.1"/>
    <property type="molecule type" value="Genomic_DNA"/>
</dbReference>
<dbReference type="Gene3D" id="3.40.50.300">
    <property type="entry name" value="P-loop containing nucleotide triphosphate hydrolases"/>
    <property type="match status" value="1"/>
</dbReference>
<evidence type="ECO:0000259" key="3">
    <source>
        <dbReference type="PROSITE" id="PS50893"/>
    </source>
</evidence>
<comment type="caution">
    <text evidence="4">The sequence shown here is derived from an EMBL/GenBank/DDBJ whole genome shotgun (WGS) entry which is preliminary data.</text>
</comment>
<keyword evidence="1" id="KW-0813">Transport</keyword>
<dbReference type="PROSITE" id="PS50893">
    <property type="entry name" value="ABC_TRANSPORTER_2"/>
    <property type="match status" value="1"/>
</dbReference>
<feature type="region of interest" description="Disordered" evidence="2">
    <location>
        <begin position="47"/>
        <end position="114"/>
    </location>
</feature>
<dbReference type="PROSITE" id="PS00211">
    <property type="entry name" value="ABC_TRANSPORTER_1"/>
    <property type="match status" value="1"/>
</dbReference>
<keyword evidence="4" id="KW-0378">Hydrolase</keyword>
<dbReference type="PANTHER" id="PTHR43023">
    <property type="entry name" value="PROTEIN TRIGALACTOSYLDIACYLGLYCEROL 3, CHLOROPLASTIC"/>
    <property type="match status" value="1"/>
</dbReference>
<feature type="region of interest" description="Disordered" evidence="2">
    <location>
        <begin position="1"/>
        <end position="21"/>
    </location>
</feature>
<dbReference type="InterPro" id="IPR017871">
    <property type="entry name" value="ABC_transporter-like_CS"/>
</dbReference>
<organism evidence="4 5">
    <name type="scientific">Dunaliella salina</name>
    <name type="common">Green alga</name>
    <name type="synonym">Protococcus salinus</name>
    <dbReference type="NCBI Taxonomy" id="3046"/>
    <lineage>
        <taxon>Eukaryota</taxon>
        <taxon>Viridiplantae</taxon>
        <taxon>Chlorophyta</taxon>
        <taxon>core chlorophytes</taxon>
        <taxon>Chlorophyceae</taxon>
        <taxon>CS clade</taxon>
        <taxon>Chlamydomonadales</taxon>
        <taxon>Dunaliellaceae</taxon>
        <taxon>Dunaliella</taxon>
    </lineage>
</organism>
<evidence type="ECO:0000256" key="2">
    <source>
        <dbReference type="SAM" id="MobiDB-lite"/>
    </source>
</evidence>
<reference evidence="4" key="1">
    <citation type="submission" date="2017-08" db="EMBL/GenBank/DDBJ databases">
        <authorList>
            <person name="Polle J.E."/>
            <person name="Barry K."/>
            <person name="Cushman J."/>
            <person name="Schmutz J."/>
            <person name="Tran D."/>
            <person name="Hathwaick L.T."/>
            <person name="Yim W.C."/>
            <person name="Jenkins J."/>
            <person name="Mckie-Krisberg Z.M."/>
            <person name="Prochnik S."/>
            <person name="Lindquist E."/>
            <person name="Dockter R.B."/>
            <person name="Adam C."/>
            <person name="Molina H."/>
            <person name="Bunkerborg J."/>
            <person name="Jin E."/>
            <person name="Buchheim M."/>
            <person name="Magnuson J."/>
        </authorList>
    </citation>
    <scope>NUCLEOTIDE SEQUENCE</scope>
    <source>
        <strain evidence="4">CCAP 19/18</strain>
    </source>
</reference>
<dbReference type="SUPFAM" id="SSF52540">
    <property type="entry name" value="P-loop containing nucleoside triphosphate hydrolases"/>
    <property type="match status" value="1"/>
</dbReference>
<accession>A0ABQ7GSS0</accession>
<evidence type="ECO:0000313" key="4">
    <source>
        <dbReference type="EMBL" id="KAF5837647.1"/>
    </source>
</evidence>
<feature type="domain" description="ABC transporter" evidence="3">
    <location>
        <begin position="121"/>
        <end position="312"/>
    </location>
</feature>
<dbReference type="Proteomes" id="UP000815325">
    <property type="component" value="Unassembled WGS sequence"/>
</dbReference>
<gene>
    <name evidence="4" type="ORF">DUNSADRAFT_4080</name>
</gene>
<dbReference type="InterPro" id="IPR003439">
    <property type="entry name" value="ABC_transporter-like_ATP-bd"/>
</dbReference>
<evidence type="ECO:0000313" key="5">
    <source>
        <dbReference type="Proteomes" id="UP000815325"/>
    </source>
</evidence>
<dbReference type="GO" id="GO:0016787">
    <property type="term" value="F:hydrolase activity"/>
    <property type="evidence" value="ECO:0007669"/>
    <property type="project" value="UniProtKB-KW"/>
</dbReference>
<proteinExistence type="predicted"/>